<feature type="signal peptide" evidence="2">
    <location>
        <begin position="1"/>
        <end position="25"/>
    </location>
</feature>
<dbReference type="Proteomes" id="UP000579945">
    <property type="component" value="Unassembled WGS sequence"/>
</dbReference>
<feature type="region of interest" description="Disordered" evidence="1">
    <location>
        <begin position="346"/>
        <end position="468"/>
    </location>
</feature>
<dbReference type="PANTHER" id="PTHR43649:SF16">
    <property type="entry name" value="SUGAR-BINDING LIPOPROTEIN"/>
    <property type="match status" value="1"/>
</dbReference>
<keyword evidence="4" id="KW-1185">Reference proteome</keyword>
<dbReference type="InterPro" id="IPR006059">
    <property type="entry name" value="SBP"/>
</dbReference>
<proteinExistence type="predicted"/>
<dbReference type="Gene3D" id="3.40.190.10">
    <property type="entry name" value="Periplasmic binding protein-like II"/>
    <property type="match status" value="1"/>
</dbReference>
<reference evidence="3 4" key="1">
    <citation type="submission" date="2020-08" db="EMBL/GenBank/DDBJ databases">
        <title>Sequencing the genomes of 1000 actinobacteria strains.</title>
        <authorList>
            <person name="Klenk H.-P."/>
        </authorList>
    </citation>
    <scope>NUCLEOTIDE SEQUENCE [LARGE SCALE GENOMIC DNA]</scope>
    <source>
        <strain evidence="3 4">DSM 44320</strain>
    </source>
</reference>
<dbReference type="PANTHER" id="PTHR43649">
    <property type="entry name" value="ARABINOSE-BINDING PROTEIN-RELATED"/>
    <property type="match status" value="1"/>
</dbReference>
<feature type="compositionally biased region" description="Basic residues" evidence="1">
    <location>
        <begin position="408"/>
        <end position="420"/>
    </location>
</feature>
<feature type="compositionally biased region" description="Basic residues" evidence="1">
    <location>
        <begin position="375"/>
        <end position="396"/>
    </location>
</feature>
<sequence>MRERPPGLYAAALTALAGAALTAVAGCSGGPAEPAAGGRTRITVADLPPTTQQNVRQQFLNQVAAFEKANPDIDIEPRESKWEAKTFATRLAGGQVETVFQVPLTEPQGLIKRGQVADISGEVSALPHAATFDKRALAPATDQAGRIYGLPTSQFALGLVYNRQLFDKAGLDVAKPPTTWDEVRAAAKTITDKTGVPGFGVPATNNTGGWIFTTMTYTYGGRVQQDSGGKAVATLDTEQSRAVLGLLKGMRWTDGSMGTQHLRNAADLAKNFAAGKVAMMIATPSSYTEFATQFGGAAEVFGMAALPSAGTPATLLGGKVAVVSPKATAAERGRRGEVDRLLLPQAAIRHQGRGDGRRRQGRRRRPCRLPLRLPVRPRGRGPRPASRARARQRAGRQLRAVREGRGRPGVRHRACRRGPGHVRGAGHSGAGDPDARGRRAGRGAAQGPGQGRRRAGSGPAVTAGRERR</sequence>
<name>A0A7W5Y5Y2_9ACTN</name>
<organism evidence="3 4">
    <name type="scientific">Nonomuraea dietziae</name>
    <dbReference type="NCBI Taxonomy" id="65515"/>
    <lineage>
        <taxon>Bacteria</taxon>
        <taxon>Bacillati</taxon>
        <taxon>Actinomycetota</taxon>
        <taxon>Actinomycetes</taxon>
        <taxon>Streptosporangiales</taxon>
        <taxon>Streptosporangiaceae</taxon>
        <taxon>Nonomuraea</taxon>
    </lineage>
</organism>
<dbReference type="Pfam" id="PF01547">
    <property type="entry name" value="SBP_bac_1"/>
    <property type="match status" value="1"/>
</dbReference>
<evidence type="ECO:0000313" key="4">
    <source>
        <dbReference type="Proteomes" id="UP000579945"/>
    </source>
</evidence>
<evidence type="ECO:0000313" key="3">
    <source>
        <dbReference type="EMBL" id="MBB3725871.1"/>
    </source>
</evidence>
<dbReference type="GeneID" id="95388269"/>
<evidence type="ECO:0000256" key="2">
    <source>
        <dbReference type="SAM" id="SignalP"/>
    </source>
</evidence>
<evidence type="ECO:0000256" key="1">
    <source>
        <dbReference type="SAM" id="MobiDB-lite"/>
    </source>
</evidence>
<dbReference type="InterPro" id="IPR050490">
    <property type="entry name" value="Bact_solute-bd_prot1"/>
</dbReference>
<dbReference type="AlphaFoldDB" id="A0A7W5Y5Y2"/>
<feature type="chain" id="PRO_5038393840" evidence="2">
    <location>
        <begin position="26"/>
        <end position="468"/>
    </location>
</feature>
<comment type="caution">
    <text evidence="3">The sequence shown here is derived from an EMBL/GenBank/DDBJ whole genome shotgun (WGS) entry which is preliminary data.</text>
</comment>
<accession>A0A7W5Y5Y2</accession>
<dbReference type="EMBL" id="JACIBV010000001">
    <property type="protein sequence ID" value="MBB3725871.1"/>
    <property type="molecule type" value="Genomic_DNA"/>
</dbReference>
<keyword evidence="2" id="KW-0732">Signal</keyword>
<protein>
    <submittedName>
        <fullName evidence="3">ABC-type glycerol-3-phosphate transport system substrate-binding protein</fullName>
    </submittedName>
</protein>
<dbReference type="RefSeq" id="WP_183645410.1">
    <property type="nucleotide sequence ID" value="NZ_JACIBV010000001.1"/>
</dbReference>
<dbReference type="SUPFAM" id="SSF53850">
    <property type="entry name" value="Periplasmic binding protein-like II"/>
    <property type="match status" value="1"/>
</dbReference>
<dbReference type="PROSITE" id="PS51257">
    <property type="entry name" value="PROKAR_LIPOPROTEIN"/>
    <property type="match status" value="1"/>
</dbReference>
<gene>
    <name evidence="3" type="ORF">FHR33_001731</name>
</gene>